<dbReference type="KEGG" id="lcre:Pla8534_38720"/>
<evidence type="ECO:0008006" key="3">
    <source>
        <dbReference type="Google" id="ProtNLM"/>
    </source>
</evidence>
<dbReference type="PANTHER" id="PTHR43737">
    <property type="entry name" value="BLL7424 PROTEIN"/>
    <property type="match status" value="1"/>
</dbReference>
<dbReference type="RefSeq" id="WP_145054728.1">
    <property type="nucleotide sequence ID" value="NZ_CP036433.1"/>
</dbReference>
<reference evidence="1 2" key="1">
    <citation type="submission" date="2019-02" db="EMBL/GenBank/DDBJ databases">
        <title>Deep-cultivation of Planctomycetes and their phenomic and genomic characterization uncovers novel biology.</title>
        <authorList>
            <person name="Wiegand S."/>
            <person name="Jogler M."/>
            <person name="Boedeker C."/>
            <person name="Pinto D."/>
            <person name="Vollmers J."/>
            <person name="Rivas-Marin E."/>
            <person name="Kohn T."/>
            <person name="Peeters S.H."/>
            <person name="Heuer A."/>
            <person name="Rast P."/>
            <person name="Oberbeckmann S."/>
            <person name="Bunk B."/>
            <person name="Jeske O."/>
            <person name="Meyerdierks A."/>
            <person name="Storesund J.E."/>
            <person name="Kallscheuer N."/>
            <person name="Luecker S."/>
            <person name="Lage O.M."/>
            <person name="Pohl T."/>
            <person name="Merkel B.J."/>
            <person name="Hornburger P."/>
            <person name="Mueller R.-W."/>
            <person name="Bruemmer F."/>
            <person name="Labrenz M."/>
            <person name="Spormann A.M."/>
            <person name="Op den Camp H."/>
            <person name="Overmann J."/>
            <person name="Amann R."/>
            <person name="Jetten M.S.M."/>
            <person name="Mascher T."/>
            <person name="Medema M.H."/>
            <person name="Devos D.P."/>
            <person name="Kaster A.-K."/>
            <person name="Ovreas L."/>
            <person name="Rohde M."/>
            <person name="Galperin M.Y."/>
            <person name="Jogler C."/>
        </authorList>
    </citation>
    <scope>NUCLEOTIDE SEQUENCE [LARGE SCALE GENOMIC DNA]</scope>
    <source>
        <strain evidence="1 2">Pla85_3_4</strain>
    </source>
</reference>
<keyword evidence="2" id="KW-1185">Reference proteome</keyword>
<gene>
    <name evidence="1" type="ORF">Pla8534_38720</name>
</gene>
<evidence type="ECO:0000313" key="2">
    <source>
        <dbReference type="Proteomes" id="UP000317648"/>
    </source>
</evidence>
<proteinExistence type="predicted"/>
<dbReference type="SUPFAM" id="SSF53649">
    <property type="entry name" value="Alkaline phosphatase-like"/>
    <property type="match status" value="1"/>
</dbReference>
<name>A0A518DW50_9BACT</name>
<protein>
    <recommendedName>
        <fullName evidence="3">DUF1501 domain-containing protein</fullName>
    </recommendedName>
</protein>
<dbReference type="EMBL" id="CP036433">
    <property type="protein sequence ID" value="QDU96053.1"/>
    <property type="molecule type" value="Genomic_DNA"/>
</dbReference>
<dbReference type="Proteomes" id="UP000317648">
    <property type="component" value="Chromosome"/>
</dbReference>
<dbReference type="InterPro" id="IPR017850">
    <property type="entry name" value="Alkaline_phosphatase_core_sf"/>
</dbReference>
<sequence>MKPSLPPAQSSHAFSNWSARTREGLTVCHRRGMLKASMAGLAGLTLPELLRRRASAAEPAHGGKSLILLWMAGGPSHLDMWDPKPGRPVENRGPFDTISTKLPGVAICEHLPLQAAMMDQCTLIRSVDCRHSNHQPNVVMQTGHLEAAPRTNPQARLIPSIGSIVAKFHGANHPSMPPYAAFMKHDSHLGFAGMLGKRYDPFIADKAVDLPVYTDVGVDTGRTTGPGVLAGPADLGPLRLAQRQSLRRQFDRLRHDLDLNGSMEALDHYERQAIELVTGGRAQQAFNLKNESPAVRERYGKHLWSQQALLGRRLVQAGCPFVTLDLSHHRASGTWDTHGDFTVYGGIEKGLRPLLPVFDHMFTTLVSDLEQQGMLDDTLVIAMGEFGRTPQIGTQNSSDGRNHWPVVMSMLMAGGGLRHGQLIGASDSDGGQIAERPVTPGDLAATIYRYFNIPLDATYLDSRGRPHYIVQNGGQPIAELF</sequence>
<accession>A0A518DW50</accession>
<dbReference type="Pfam" id="PF07394">
    <property type="entry name" value="DUF1501"/>
    <property type="match status" value="1"/>
</dbReference>
<dbReference type="InterPro" id="IPR006311">
    <property type="entry name" value="TAT_signal"/>
</dbReference>
<dbReference type="PROSITE" id="PS51318">
    <property type="entry name" value="TAT"/>
    <property type="match status" value="1"/>
</dbReference>
<organism evidence="1 2">
    <name type="scientific">Lignipirellula cremea</name>
    <dbReference type="NCBI Taxonomy" id="2528010"/>
    <lineage>
        <taxon>Bacteria</taxon>
        <taxon>Pseudomonadati</taxon>
        <taxon>Planctomycetota</taxon>
        <taxon>Planctomycetia</taxon>
        <taxon>Pirellulales</taxon>
        <taxon>Pirellulaceae</taxon>
        <taxon>Lignipirellula</taxon>
    </lineage>
</organism>
<dbReference type="AlphaFoldDB" id="A0A518DW50"/>
<dbReference type="InterPro" id="IPR010869">
    <property type="entry name" value="DUF1501"/>
</dbReference>
<dbReference type="OrthoDB" id="127333at2"/>
<dbReference type="PANTHER" id="PTHR43737:SF1">
    <property type="entry name" value="DUF1501 DOMAIN-CONTAINING PROTEIN"/>
    <property type="match status" value="1"/>
</dbReference>
<evidence type="ECO:0000313" key="1">
    <source>
        <dbReference type="EMBL" id="QDU96053.1"/>
    </source>
</evidence>